<keyword evidence="2" id="KW-1185">Reference proteome</keyword>
<accession>A0ABX2AVI3</accession>
<name>A0ABX2AVI3_9BACT</name>
<proteinExistence type="predicted"/>
<dbReference type="Pfam" id="PF17170">
    <property type="entry name" value="DUF5128"/>
    <property type="match status" value="1"/>
</dbReference>
<dbReference type="EMBL" id="JABKKE010000015">
    <property type="protein sequence ID" value="NPE14576.1"/>
    <property type="molecule type" value="Genomic_DNA"/>
</dbReference>
<dbReference type="GeneID" id="82158024"/>
<evidence type="ECO:0000313" key="1">
    <source>
        <dbReference type="EMBL" id="NPE14576.1"/>
    </source>
</evidence>
<organism evidence="1 2">
    <name type="scientific">Xylanibacter rodentium</name>
    <dbReference type="NCBI Taxonomy" id="2736289"/>
    <lineage>
        <taxon>Bacteria</taxon>
        <taxon>Pseudomonadati</taxon>
        <taxon>Bacteroidota</taxon>
        <taxon>Bacteroidia</taxon>
        <taxon>Bacteroidales</taxon>
        <taxon>Prevotellaceae</taxon>
        <taxon>Xylanibacter</taxon>
    </lineage>
</organism>
<evidence type="ECO:0000313" key="2">
    <source>
        <dbReference type="Proteomes" id="UP001193734"/>
    </source>
</evidence>
<sequence>MKTIKYLLAICLFLVSCDTEKKVIDLYDIDVDTSLDTEDIFSSVSFVPLETTEDCLLRTPNVFAADDENVFIWDRNNIYRFALDGKFRNRIGTFGKGHGEHGSLNSANYDKKHWIVLLGTRDGFIYKYDINGNYLGRFRLTSKKEMLQAARWNSDLDCMVCEVRKYTADGLTVYLKTVSADGEELKSYTVYSDKEKIGVSMYKTGMLRNGIGGAYFKLPFDNRLFLLSSEGLSVELTLDQGKNTPSRRYIEDMEYREMNSDSQHHIDKMVITDKYIFLSIIQKRACQEVIVSRETNTVVYNSVYSYGPERHIRIPGMAETTFWPWVSDGNTCMDLLHVEEMGEQDLQRLGIDIAAAEQMGMGLNPILVIAKQ</sequence>
<reference evidence="1 2" key="1">
    <citation type="submission" date="2020-05" db="EMBL/GenBank/DDBJ databases">
        <title>Distinct polysaccharide utilization as determinants for interspecies competition between intestinal Prevotella spp.</title>
        <authorList>
            <person name="Galvez E.J.C."/>
            <person name="Iljazovic A."/>
            <person name="Strowig T."/>
        </authorList>
    </citation>
    <scope>NUCLEOTIDE SEQUENCE [LARGE SCALE GENOMIC DNA]</scope>
    <source>
        <strain evidence="1 2">PROD</strain>
    </source>
</reference>
<protein>
    <submittedName>
        <fullName evidence="1">6-bladed beta-propeller</fullName>
    </submittedName>
</protein>
<dbReference type="InterPro" id="IPR011042">
    <property type="entry name" value="6-blade_b-propeller_TolB-like"/>
</dbReference>
<dbReference type="PROSITE" id="PS51257">
    <property type="entry name" value="PROKAR_LIPOPROTEIN"/>
    <property type="match status" value="1"/>
</dbReference>
<dbReference type="SUPFAM" id="SSF101898">
    <property type="entry name" value="NHL repeat"/>
    <property type="match status" value="1"/>
</dbReference>
<comment type="caution">
    <text evidence="1">The sequence shown here is derived from an EMBL/GenBank/DDBJ whole genome shotgun (WGS) entry which is preliminary data.</text>
</comment>
<dbReference type="RefSeq" id="WP_172174227.1">
    <property type="nucleotide sequence ID" value="NZ_CASGIA010000041.1"/>
</dbReference>
<dbReference type="Gene3D" id="2.120.10.30">
    <property type="entry name" value="TolB, C-terminal domain"/>
    <property type="match status" value="1"/>
</dbReference>
<dbReference type="Proteomes" id="UP001193734">
    <property type="component" value="Unassembled WGS sequence"/>
</dbReference>
<gene>
    <name evidence="1" type="ORF">HPS55_09645</name>
</gene>